<dbReference type="STRING" id="1220554.GCA_001552135_04204"/>
<dbReference type="AlphaFoldDB" id="A0A5D0NVH0"/>
<feature type="domain" description="Nitroreductase" evidence="4">
    <location>
        <begin position="14"/>
        <end position="184"/>
    </location>
</feature>
<keyword evidence="1" id="KW-0285">Flavoprotein</keyword>
<dbReference type="CDD" id="cd02062">
    <property type="entry name" value="Nitro_FMN_reductase"/>
    <property type="match status" value="1"/>
</dbReference>
<dbReference type="EMBL" id="VSFG01000001">
    <property type="protein sequence ID" value="TYB48204.1"/>
    <property type="molecule type" value="Genomic_DNA"/>
</dbReference>
<keyword evidence="2" id="KW-0288">FMN</keyword>
<evidence type="ECO:0000256" key="2">
    <source>
        <dbReference type="ARBA" id="ARBA00022643"/>
    </source>
</evidence>
<dbReference type="Gene3D" id="3.40.109.10">
    <property type="entry name" value="NADH Oxidase"/>
    <property type="match status" value="1"/>
</dbReference>
<protein>
    <submittedName>
        <fullName evidence="5">Nitroreductase family protein</fullName>
    </submittedName>
</protein>
<proteinExistence type="predicted"/>
<evidence type="ECO:0000313" key="5">
    <source>
        <dbReference type="EMBL" id="TYB48204.1"/>
    </source>
</evidence>
<evidence type="ECO:0000256" key="3">
    <source>
        <dbReference type="ARBA" id="ARBA00023002"/>
    </source>
</evidence>
<evidence type="ECO:0000259" key="4">
    <source>
        <dbReference type="Pfam" id="PF00881"/>
    </source>
</evidence>
<organism evidence="5 6">
    <name type="scientific">Actinomadura chibensis</name>
    <dbReference type="NCBI Taxonomy" id="392828"/>
    <lineage>
        <taxon>Bacteria</taxon>
        <taxon>Bacillati</taxon>
        <taxon>Actinomycetota</taxon>
        <taxon>Actinomycetes</taxon>
        <taxon>Streptosporangiales</taxon>
        <taxon>Thermomonosporaceae</taxon>
        <taxon>Actinomadura</taxon>
    </lineage>
</organism>
<name>A0A5D0NVH0_9ACTN</name>
<accession>A0A5D0NVH0</accession>
<evidence type="ECO:0000256" key="1">
    <source>
        <dbReference type="ARBA" id="ARBA00022630"/>
    </source>
</evidence>
<dbReference type="PANTHER" id="PTHR23026:SF90">
    <property type="entry name" value="IODOTYROSINE DEIODINASE 1"/>
    <property type="match status" value="1"/>
</dbReference>
<comment type="caution">
    <text evidence="5">The sequence shown here is derived from an EMBL/GenBank/DDBJ whole genome shotgun (WGS) entry which is preliminary data.</text>
</comment>
<dbReference type="RefSeq" id="WP_067893709.1">
    <property type="nucleotide sequence ID" value="NZ_VSFG01000001.1"/>
</dbReference>
<evidence type="ECO:0000313" key="6">
    <source>
        <dbReference type="Proteomes" id="UP000323380"/>
    </source>
</evidence>
<keyword evidence="6" id="KW-1185">Reference proteome</keyword>
<dbReference type="PANTHER" id="PTHR23026">
    <property type="entry name" value="NADPH NITROREDUCTASE"/>
    <property type="match status" value="1"/>
</dbReference>
<dbReference type="InterPro" id="IPR050627">
    <property type="entry name" value="Nitroreductase/BluB"/>
</dbReference>
<gene>
    <name evidence="5" type="ORF">FXF69_03005</name>
</gene>
<keyword evidence="3" id="KW-0560">Oxidoreductase</keyword>
<dbReference type="GO" id="GO:0016491">
    <property type="term" value="F:oxidoreductase activity"/>
    <property type="evidence" value="ECO:0007669"/>
    <property type="project" value="UniProtKB-KW"/>
</dbReference>
<sequence length="211" mass="23802">MDTAVTDLLLSTTRAVRRRLDLERPVEREVILDCLRLAVQAPTGGNKQAWRWLVVDDPEVRAAVAEVYARRTLAIVDRRYPHIEDAQTRRVYDGARYLATVLARVPVLIVPCVEGRPDAPGAAHPTAFYGSIFPAIWSLQLALRSRRMGSVLTTPFVDEDERLYTGALGLPDTMTPIALLPVAYTIGDEFKPADRPPVETITRWNRWTDRR</sequence>
<dbReference type="Proteomes" id="UP000323380">
    <property type="component" value="Unassembled WGS sequence"/>
</dbReference>
<dbReference type="InterPro" id="IPR000415">
    <property type="entry name" value="Nitroreductase-like"/>
</dbReference>
<dbReference type="Pfam" id="PF00881">
    <property type="entry name" value="Nitroreductase"/>
    <property type="match status" value="1"/>
</dbReference>
<dbReference type="InterPro" id="IPR029479">
    <property type="entry name" value="Nitroreductase"/>
</dbReference>
<dbReference type="SUPFAM" id="SSF55469">
    <property type="entry name" value="FMN-dependent nitroreductase-like"/>
    <property type="match status" value="1"/>
</dbReference>
<reference evidence="5 6" key="1">
    <citation type="submission" date="2019-08" db="EMBL/GenBank/DDBJ databases">
        <title>Actinomadura sp. nov. CYP1-5 isolated from mountain soil.</title>
        <authorList>
            <person name="Songsumanus A."/>
            <person name="Kuncharoen N."/>
            <person name="Kudo T."/>
            <person name="Yuki M."/>
            <person name="Igarashi Y."/>
            <person name="Tanasupawat S."/>
        </authorList>
    </citation>
    <scope>NUCLEOTIDE SEQUENCE [LARGE SCALE GENOMIC DNA]</scope>
    <source>
        <strain evidence="5 6">JCM 14158</strain>
    </source>
</reference>